<feature type="compositionally biased region" description="Low complexity" evidence="1">
    <location>
        <begin position="282"/>
        <end position="293"/>
    </location>
</feature>
<keyword evidence="3" id="KW-1185">Reference proteome</keyword>
<protein>
    <submittedName>
        <fullName evidence="2">Uncharacterized protein</fullName>
    </submittedName>
</protein>
<evidence type="ECO:0000313" key="3">
    <source>
        <dbReference type="Proteomes" id="UP000246740"/>
    </source>
</evidence>
<gene>
    <name evidence="2" type="ORF">BCV70DRAFT_200878</name>
</gene>
<dbReference type="Proteomes" id="UP000246740">
    <property type="component" value="Unassembled WGS sequence"/>
</dbReference>
<dbReference type="OrthoDB" id="2552165at2759"/>
<feature type="compositionally biased region" description="Acidic residues" evidence="1">
    <location>
        <begin position="248"/>
        <end position="261"/>
    </location>
</feature>
<reference evidence="2 3" key="1">
    <citation type="journal article" date="2018" name="Mol. Biol. Evol.">
        <title>Broad Genomic Sampling Reveals a Smut Pathogenic Ancestry of the Fungal Clade Ustilaginomycotina.</title>
        <authorList>
            <person name="Kijpornyongpan T."/>
            <person name="Mondo S.J."/>
            <person name="Barry K."/>
            <person name="Sandor L."/>
            <person name="Lee J."/>
            <person name="Lipzen A."/>
            <person name="Pangilinan J."/>
            <person name="LaButti K."/>
            <person name="Hainaut M."/>
            <person name="Henrissat B."/>
            <person name="Grigoriev I.V."/>
            <person name="Spatafora J.W."/>
            <person name="Aime M.C."/>
        </authorList>
    </citation>
    <scope>NUCLEOTIDE SEQUENCE [LARGE SCALE GENOMIC DNA]</scope>
    <source>
        <strain evidence="2 3">MCA 3645</strain>
    </source>
</reference>
<dbReference type="InParanoid" id="A0A317XMK2"/>
<evidence type="ECO:0000313" key="2">
    <source>
        <dbReference type="EMBL" id="PWY99301.1"/>
    </source>
</evidence>
<feature type="compositionally biased region" description="Low complexity" evidence="1">
    <location>
        <begin position="142"/>
        <end position="159"/>
    </location>
</feature>
<feature type="region of interest" description="Disordered" evidence="1">
    <location>
        <begin position="39"/>
        <end position="96"/>
    </location>
</feature>
<evidence type="ECO:0000256" key="1">
    <source>
        <dbReference type="SAM" id="MobiDB-lite"/>
    </source>
</evidence>
<dbReference type="AlphaFoldDB" id="A0A317XMK2"/>
<name>A0A317XMK2_9BASI</name>
<feature type="region of interest" description="Disordered" evidence="1">
    <location>
        <begin position="248"/>
        <end position="327"/>
    </location>
</feature>
<accession>A0A317XMK2</accession>
<organism evidence="2 3">
    <name type="scientific">Testicularia cyperi</name>
    <dbReference type="NCBI Taxonomy" id="1882483"/>
    <lineage>
        <taxon>Eukaryota</taxon>
        <taxon>Fungi</taxon>
        <taxon>Dikarya</taxon>
        <taxon>Basidiomycota</taxon>
        <taxon>Ustilaginomycotina</taxon>
        <taxon>Ustilaginomycetes</taxon>
        <taxon>Ustilaginales</taxon>
        <taxon>Anthracoideaceae</taxon>
        <taxon>Testicularia</taxon>
    </lineage>
</organism>
<proteinExistence type="predicted"/>
<dbReference type="EMBL" id="KZ819195">
    <property type="protein sequence ID" value="PWY99301.1"/>
    <property type="molecule type" value="Genomic_DNA"/>
</dbReference>
<sequence length="346" mass="37110">MDPYAAHSSIITSSSRSETYARTYKKHFGDRPTSFALSARLGSLGSPSSSSSSSSLSLCQQASSSSSSSSSSFSKGGLTDSESSVGRAAGQLDDDTHTALQNLGMRIRSRISHGYRRSPSSPAVAFESASATTYAPVAGGPSSIQSQSQSQYQSQSQSQSRFLTEQQVLHNVTNTARTWSRTHSAPLASNLECIRTRAWCHSDMDVDVDVDVDGEGGVDGEGWNRLLAAPGMPSALKRSRSFCINDDDDNGCNDNDEEEPADQPLATPSLSFSSTVTQHTNSSPSFRSLSSHSCTSSDPAHPHAERPVKPLPHSTFQHTATPHHTLLPPASVQEYDFSAWIDRTDF</sequence>
<feature type="region of interest" description="Disordered" evidence="1">
    <location>
        <begin position="137"/>
        <end position="159"/>
    </location>
</feature>
<feature type="compositionally biased region" description="Low complexity" evidence="1">
    <location>
        <begin position="39"/>
        <end position="74"/>
    </location>
</feature>
<feature type="compositionally biased region" description="Polar residues" evidence="1">
    <location>
        <begin position="266"/>
        <end position="281"/>
    </location>
</feature>